<dbReference type="Proteomes" id="UP001597189">
    <property type="component" value="Unassembled WGS sequence"/>
</dbReference>
<dbReference type="Pfam" id="PF19087">
    <property type="entry name" value="DUF5776"/>
    <property type="match status" value="1"/>
</dbReference>
<dbReference type="RefSeq" id="WP_203642405.1">
    <property type="nucleotide sequence ID" value="NZ_BOLN01000001.1"/>
</dbReference>
<dbReference type="Gene3D" id="3.80.10.10">
    <property type="entry name" value="Ribonuclease Inhibitor"/>
    <property type="match status" value="1"/>
</dbReference>
<name>A0ABW4D300_9LACO</name>
<gene>
    <name evidence="3" type="ORF">ACFQ44_01405</name>
</gene>
<proteinExistence type="predicted"/>
<feature type="chain" id="PRO_5047383669" evidence="1">
    <location>
        <begin position="34"/>
        <end position="576"/>
    </location>
</feature>
<evidence type="ECO:0000313" key="3">
    <source>
        <dbReference type="EMBL" id="MFD1454333.1"/>
    </source>
</evidence>
<dbReference type="InterPro" id="IPR032675">
    <property type="entry name" value="LRR_dom_sf"/>
</dbReference>
<accession>A0ABW4D300</accession>
<evidence type="ECO:0000256" key="1">
    <source>
        <dbReference type="SAM" id="SignalP"/>
    </source>
</evidence>
<organism evidence="3 4">
    <name type="scientific">Levilactobacillus lanxiensis</name>
    <dbReference type="NCBI Taxonomy" id="2799568"/>
    <lineage>
        <taxon>Bacteria</taxon>
        <taxon>Bacillati</taxon>
        <taxon>Bacillota</taxon>
        <taxon>Bacilli</taxon>
        <taxon>Lactobacillales</taxon>
        <taxon>Lactobacillaceae</taxon>
        <taxon>Levilactobacillus</taxon>
    </lineage>
</organism>
<sequence length="576" mass="64020">MKGKVFRTFCLSILSFVALLTGLLLVNVRSVHAETTPVVTTDLSKTIDETFPDADTNSAAAVVKAAMLDHQNYHTEGYGISGDSTLAEVQAEYPAITIDQPLTSYEPLTRITPVLHELSLTHQTSQIEASLPAIMSTLLATRPDKYKNVNSLDLSNDQLTNADLTTLLSAAEHVHSTTVLSNLYLNQNDISDFSPWMDYKNAQGATSPIGNLYAPSSTSSDAPLLTDVVLNGTTAKIPFTKFDELTTPFSPDLIGDPFSRQGQIAFKVFNSPDFFDDPTNFIPNGALGAGKVIPLTTYRDQYRDFPTTLDFRQTDRIDAQSNTYYQPLPQKQIDSVSAYFPAQTYTILPPNDPDYLTITNVPAHSTALHLRVLVCPFKTVTYIQNYTIKLYPAPKTAVPTNNLGSSSNTSSSSNTVVSQADKAKPENKIVYATKKIGLYNSPTFTNKARIHWYTKAKRTNRPMFKVTGYARSKNGLLRYKVKDVTPNAKTNGQTGYITAKDSFVSHAYYQTQTKKIKVLRGLNSYKTKALTGKKLHYRKNQVIRVKKLVTHNLTTRYQLPNDRYVSANKRLVMQVK</sequence>
<dbReference type="InterPro" id="IPR044081">
    <property type="entry name" value="DUF5776"/>
</dbReference>
<dbReference type="EMBL" id="JBHTOD010000001">
    <property type="protein sequence ID" value="MFD1454333.1"/>
    <property type="molecule type" value="Genomic_DNA"/>
</dbReference>
<feature type="domain" description="DUF5776" evidence="2">
    <location>
        <begin position="508"/>
        <end position="572"/>
    </location>
</feature>
<evidence type="ECO:0000313" key="4">
    <source>
        <dbReference type="Proteomes" id="UP001597189"/>
    </source>
</evidence>
<reference evidence="4" key="1">
    <citation type="journal article" date="2019" name="Int. J. Syst. Evol. Microbiol.">
        <title>The Global Catalogue of Microorganisms (GCM) 10K type strain sequencing project: providing services to taxonomists for standard genome sequencing and annotation.</title>
        <authorList>
            <consortium name="The Broad Institute Genomics Platform"/>
            <consortium name="The Broad Institute Genome Sequencing Center for Infectious Disease"/>
            <person name="Wu L."/>
            <person name="Ma J."/>
        </authorList>
    </citation>
    <scope>NUCLEOTIDE SEQUENCE [LARGE SCALE GENOMIC DNA]</scope>
    <source>
        <strain evidence="4">CCM 8979</strain>
    </source>
</reference>
<evidence type="ECO:0000259" key="2">
    <source>
        <dbReference type="Pfam" id="PF19087"/>
    </source>
</evidence>
<feature type="signal peptide" evidence="1">
    <location>
        <begin position="1"/>
        <end position="33"/>
    </location>
</feature>
<keyword evidence="4" id="KW-1185">Reference proteome</keyword>
<protein>
    <submittedName>
        <fullName evidence="3">DUF5776 domain-containing protein</fullName>
    </submittedName>
</protein>
<keyword evidence="1" id="KW-0732">Signal</keyword>
<comment type="caution">
    <text evidence="3">The sequence shown here is derived from an EMBL/GenBank/DDBJ whole genome shotgun (WGS) entry which is preliminary data.</text>
</comment>